<dbReference type="EC" id="3.6.4.13" evidence="6"/>
<dbReference type="InterPro" id="IPR041679">
    <property type="entry name" value="DNA2/NAM7-like_C"/>
</dbReference>
<evidence type="ECO:0000256" key="2">
    <source>
        <dbReference type="ARBA" id="ARBA00022490"/>
    </source>
</evidence>
<sequence>MLVNKSSIVIIFGRELASIYYDDMQFEVRFIPSRHVVKLQQRALDLVEKYKLWPVLFPVSADAGQLERYPIKIDRFFDENISQNPQQQIAINNIVSGISRPCPYIIYGPPGTGKTVTMTEAIKQVVTLLPNSCILACAVSNSATDILALKLVEFEPKIKILRMYALYFDPNKIPQKIFFSSNFSEEDNNYFYPSPEELETYDVIICTVTTAGRLTSECLLGHFTHIFIDEAGFCMESELIVAIAGNLDLSKTQLVLAGDPKQLGPVIRSPFAKEYKLNISLLERIMSNFQLYKRESDQEFNQKVITKLIKNYRSHPDILKVVSDLFYDNELQACADIAKVSKFCKWNVLPKTGFPLLIHSVVGKEQREGNSPSYFNPEEACVVLRYIEKLYEYGASPQDIGVITPYCKQVQKINILLQKHKMKRVKVDSVEKFLGDERMIIIISTVRSNPDNAADDYKKCMLGFISNEKRLNVAISRPKALLIIIGNIHCLRTDALWDRLITYYIYNFHLISLNTDWSKQPKIFHAIIQ</sequence>
<dbReference type="AlphaFoldDB" id="A0A812DUL3"/>
<organism evidence="6 7">
    <name type="scientific">Acanthosepion pharaonis</name>
    <name type="common">Pharaoh cuttlefish</name>
    <name type="synonym">Sepia pharaonis</name>
    <dbReference type="NCBI Taxonomy" id="158019"/>
    <lineage>
        <taxon>Eukaryota</taxon>
        <taxon>Metazoa</taxon>
        <taxon>Spiralia</taxon>
        <taxon>Lophotrochozoa</taxon>
        <taxon>Mollusca</taxon>
        <taxon>Cephalopoda</taxon>
        <taxon>Coleoidea</taxon>
        <taxon>Decapodiformes</taxon>
        <taxon>Sepiida</taxon>
        <taxon>Sepiina</taxon>
        <taxon>Sepiidae</taxon>
        <taxon>Acanthosepion</taxon>
    </lineage>
</organism>
<accession>A0A812DUL3</accession>
<evidence type="ECO:0000313" key="6">
    <source>
        <dbReference type="EMBL" id="CAE1308799.1"/>
    </source>
</evidence>
<gene>
    <name evidence="6" type="ORF">SPHA_60605</name>
</gene>
<dbReference type="Pfam" id="PF13086">
    <property type="entry name" value="AAA_11"/>
    <property type="match status" value="2"/>
</dbReference>
<feature type="domain" description="DNA2/NAM7 helicase helicase" evidence="4">
    <location>
        <begin position="196"/>
        <end position="269"/>
    </location>
</feature>
<protein>
    <submittedName>
        <fullName evidence="6">MOV10</fullName>
        <ecNumber evidence="6">3.6.4.13</ecNumber>
    </submittedName>
</protein>
<keyword evidence="6" id="KW-0378">Hydrolase</keyword>
<dbReference type="Gene3D" id="3.40.50.300">
    <property type="entry name" value="P-loop containing nucleotide triphosphate hydrolases"/>
    <property type="match status" value="2"/>
</dbReference>
<keyword evidence="3" id="KW-0943">RNA-mediated gene silencing</keyword>
<keyword evidence="7" id="KW-1185">Reference proteome</keyword>
<dbReference type="GO" id="GO:0031047">
    <property type="term" value="P:regulatory ncRNA-mediated gene silencing"/>
    <property type="evidence" value="ECO:0007669"/>
    <property type="project" value="UniProtKB-KW"/>
</dbReference>
<dbReference type="EMBL" id="CAHIKZ030004221">
    <property type="protein sequence ID" value="CAE1308799.1"/>
    <property type="molecule type" value="Genomic_DNA"/>
</dbReference>
<proteinExistence type="predicted"/>
<evidence type="ECO:0000256" key="1">
    <source>
        <dbReference type="ARBA" id="ARBA00004496"/>
    </source>
</evidence>
<name>A0A812DUL3_ACAPH</name>
<comment type="subcellular location">
    <subcellularLocation>
        <location evidence="1">Cytoplasm</location>
    </subcellularLocation>
</comment>
<keyword evidence="2" id="KW-0963">Cytoplasm</keyword>
<reference evidence="6" key="1">
    <citation type="submission" date="2021-01" db="EMBL/GenBank/DDBJ databases">
        <authorList>
            <person name="Li R."/>
            <person name="Bekaert M."/>
        </authorList>
    </citation>
    <scope>NUCLEOTIDE SEQUENCE</scope>
    <source>
        <strain evidence="6">Farmed</strain>
    </source>
</reference>
<evidence type="ECO:0000259" key="4">
    <source>
        <dbReference type="Pfam" id="PF13086"/>
    </source>
</evidence>
<dbReference type="GO" id="GO:0005737">
    <property type="term" value="C:cytoplasm"/>
    <property type="evidence" value="ECO:0007669"/>
    <property type="project" value="UniProtKB-SubCell"/>
</dbReference>
<dbReference type="GO" id="GO:0016787">
    <property type="term" value="F:hydrolase activity"/>
    <property type="evidence" value="ECO:0007669"/>
    <property type="project" value="UniProtKB-KW"/>
</dbReference>
<dbReference type="Pfam" id="PF13087">
    <property type="entry name" value="AAA_12"/>
    <property type="match status" value="1"/>
</dbReference>
<dbReference type="InterPro" id="IPR027417">
    <property type="entry name" value="P-loop_NTPase"/>
</dbReference>
<dbReference type="CDD" id="cd18038">
    <property type="entry name" value="DEXXQc_Helz-like"/>
    <property type="match status" value="1"/>
</dbReference>
<dbReference type="PANTHER" id="PTHR45418:SF1">
    <property type="entry name" value="CANCER_TESTIS ANTIGEN 55"/>
    <property type="match status" value="1"/>
</dbReference>
<evidence type="ECO:0000259" key="5">
    <source>
        <dbReference type="Pfam" id="PF13087"/>
    </source>
</evidence>
<dbReference type="Proteomes" id="UP000597762">
    <property type="component" value="Unassembled WGS sequence"/>
</dbReference>
<comment type="caution">
    <text evidence="6">The sequence shown here is derived from an EMBL/GenBank/DDBJ whole genome shotgun (WGS) entry which is preliminary data.</text>
</comment>
<evidence type="ECO:0000256" key="3">
    <source>
        <dbReference type="ARBA" id="ARBA00023158"/>
    </source>
</evidence>
<dbReference type="GO" id="GO:0003723">
    <property type="term" value="F:RNA binding"/>
    <property type="evidence" value="ECO:0007669"/>
    <property type="project" value="InterPro"/>
</dbReference>
<dbReference type="OrthoDB" id="6513042at2759"/>
<dbReference type="CDD" id="cd18808">
    <property type="entry name" value="SF1_C_Upf1"/>
    <property type="match status" value="1"/>
</dbReference>
<dbReference type="InterPro" id="IPR026122">
    <property type="entry name" value="MOV-10/SDE3_DEXXQ/H-box"/>
</dbReference>
<feature type="domain" description="DNA2/NAM7 helicase helicase" evidence="4">
    <location>
        <begin position="84"/>
        <end position="165"/>
    </location>
</feature>
<evidence type="ECO:0000313" key="7">
    <source>
        <dbReference type="Proteomes" id="UP000597762"/>
    </source>
</evidence>
<dbReference type="InterPro" id="IPR041677">
    <property type="entry name" value="DNA2/NAM7_AAA_11"/>
</dbReference>
<dbReference type="SUPFAM" id="SSF52540">
    <property type="entry name" value="P-loop containing nucleoside triphosphate hydrolases"/>
    <property type="match status" value="1"/>
</dbReference>
<dbReference type="GO" id="GO:0032574">
    <property type="term" value="F:5'-3' RNA helicase activity"/>
    <property type="evidence" value="ECO:0007669"/>
    <property type="project" value="InterPro"/>
</dbReference>
<dbReference type="PANTHER" id="PTHR45418">
    <property type="entry name" value="CANCER/TESTIS ANTIGEN 55"/>
    <property type="match status" value="1"/>
</dbReference>
<feature type="domain" description="DNA2/NAM7 helicase-like C-terminal" evidence="5">
    <location>
        <begin position="279"/>
        <end position="488"/>
    </location>
</feature>
<dbReference type="InterPro" id="IPR047187">
    <property type="entry name" value="SF1_C_Upf1"/>
</dbReference>